<keyword evidence="3" id="KW-1185">Reference proteome</keyword>
<dbReference type="AlphaFoldDB" id="G2E7X3"/>
<accession>G2E7X3</accession>
<organism evidence="2 3">
    <name type="scientific">Thiorhodococcus drewsii AZ1</name>
    <dbReference type="NCBI Taxonomy" id="765913"/>
    <lineage>
        <taxon>Bacteria</taxon>
        <taxon>Pseudomonadati</taxon>
        <taxon>Pseudomonadota</taxon>
        <taxon>Gammaproteobacteria</taxon>
        <taxon>Chromatiales</taxon>
        <taxon>Chromatiaceae</taxon>
        <taxon>Thiorhodococcus</taxon>
    </lineage>
</organism>
<evidence type="ECO:0000313" key="3">
    <source>
        <dbReference type="Proteomes" id="UP000004200"/>
    </source>
</evidence>
<protein>
    <submittedName>
        <fullName evidence="2">Uncharacterized protein</fullName>
    </submittedName>
</protein>
<name>G2E7X3_9GAMM</name>
<dbReference type="RefSeq" id="WP_007043099.1">
    <property type="nucleotide sequence ID" value="NZ_AFWT01000058.1"/>
</dbReference>
<evidence type="ECO:0000256" key="1">
    <source>
        <dbReference type="SAM" id="MobiDB-lite"/>
    </source>
</evidence>
<feature type="compositionally biased region" description="Basic and acidic residues" evidence="1">
    <location>
        <begin position="1"/>
        <end position="15"/>
    </location>
</feature>
<comment type="caution">
    <text evidence="2">The sequence shown here is derived from an EMBL/GenBank/DDBJ whole genome shotgun (WGS) entry which is preliminary data.</text>
</comment>
<sequence>MKFAKSEGGDKEWQHQDAGVQELPDSSRRRLLGQAATAVPVILTLRSGAALAAISACERHQPLNPSGWWGWRRVRAGTTCAEKTKDFEICLPRNASLKNIDSMEQASSLQQASALNLGRSHSSGDPSGDCCNGRTVTLNFCPPGALYSSQAWTSISGYYNNGDCG</sequence>
<proteinExistence type="predicted"/>
<evidence type="ECO:0000313" key="2">
    <source>
        <dbReference type="EMBL" id="EGV27813.1"/>
    </source>
</evidence>
<dbReference type="Proteomes" id="UP000004200">
    <property type="component" value="Unassembled WGS sequence"/>
</dbReference>
<feature type="region of interest" description="Disordered" evidence="1">
    <location>
        <begin position="1"/>
        <end position="25"/>
    </location>
</feature>
<dbReference type="EMBL" id="AFWT01000058">
    <property type="protein sequence ID" value="EGV27813.1"/>
    <property type="molecule type" value="Genomic_DNA"/>
</dbReference>
<dbReference type="STRING" id="765913.ThidrDRAFT_4387"/>
<reference evidence="2 3" key="1">
    <citation type="submission" date="2011-06" db="EMBL/GenBank/DDBJ databases">
        <title>The draft genome of Thiorhodococcus drewsii AZ1.</title>
        <authorList>
            <consortium name="US DOE Joint Genome Institute (JGI-PGF)"/>
            <person name="Lucas S."/>
            <person name="Han J."/>
            <person name="Lapidus A."/>
            <person name="Cheng J.-F."/>
            <person name="Goodwin L."/>
            <person name="Pitluck S."/>
            <person name="Peters L."/>
            <person name="Land M.L."/>
            <person name="Hauser L."/>
            <person name="Vogl K."/>
            <person name="Liu Z."/>
            <person name="Imhoff J."/>
            <person name="Thiel V."/>
            <person name="Frigaard N.-U."/>
            <person name="Bryant D.A."/>
            <person name="Woyke T.J."/>
        </authorList>
    </citation>
    <scope>NUCLEOTIDE SEQUENCE [LARGE SCALE GENOMIC DNA]</scope>
    <source>
        <strain evidence="2 3">AZ1</strain>
    </source>
</reference>
<gene>
    <name evidence="2" type="ORF">ThidrDRAFT_4387</name>
</gene>